<proteinExistence type="predicted"/>
<keyword evidence="3" id="KW-1185">Reference proteome</keyword>
<sequence length="130" mass="14217">MPPPRHRVPAAAVLQEEVLQRAAAQTQELGGVQQPGPVRRRGAGRLLLGLQHHAHQGLEDRRAGGRAAGRPAAARLHRLLRQQGQPAARPVGRLPGQDERQRPLMAVIHKSFRRKDTGPLIRSIGPAPER</sequence>
<dbReference type="AlphaFoldDB" id="A0A4Z2E1M9"/>
<evidence type="ECO:0000256" key="1">
    <source>
        <dbReference type="SAM" id="MobiDB-lite"/>
    </source>
</evidence>
<gene>
    <name evidence="2" type="ORF">EYF80_067214</name>
</gene>
<dbReference type="EMBL" id="SRLO01021480">
    <property type="protein sequence ID" value="TNN22671.1"/>
    <property type="molecule type" value="Genomic_DNA"/>
</dbReference>
<dbReference type="Proteomes" id="UP000314294">
    <property type="component" value="Unassembled WGS sequence"/>
</dbReference>
<evidence type="ECO:0000313" key="3">
    <source>
        <dbReference type="Proteomes" id="UP000314294"/>
    </source>
</evidence>
<reference evidence="2 3" key="1">
    <citation type="submission" date="2019-03" db="EMBL/GenBank/DDBJ databases">
        <title>First draft genome of Liparis tanakae, snailfish: a comprehensive survey of snailfish specific genes.</title>
        <authorList>
            <person name="Kim W."/>
            <person name="Song I."/>
            <person name="Jeong J.-H."/>
            <person name="Kim D."/>
            <person name="Kim S."/>
            <person name="Ryu S."/>
            <person name="Song J.Y."/>
            <person name="Lee S.K."/>
        </authorList>
    </citation>
    <scope>NUCLEOTIDE SEQUENCE [LARGE SCALE GENOMIC DNA]</scope>
    <source>
        <tissue evidence="2">Muscle</tissue>
    </source>
</reference>
<organism evidence="2 3">
    <name type="scientific">Liparis tanakae</name>
    <name type="common">Tanaka's snailfish</name>
    <dbReference type="NCBI Taxonomy" id="230148"/>
    <lineage>
        <taxon>Eukaryota</taxon>
        <taxon>Metazoa</taxon>
        <taxon>Chordata</taxon>
        <taxon>Craniata</taxon>
        <taxon>Vertebrata</taxon>
        <taxon>Euteleostomi</taxon>
        <taxon>Actinopterygii</taxon>
        <taxon>Neopterygii</taxon>
        <taxon>Teleostei</taxon>
        <taxon>Neoteleostei</taxon>
        <taxon>Acanthomorphata</taxon>
        <taxon>Eupercaria</taxon>
        <taxon>Perciformes</taxon>
        <taxon>Cottioidei</taxon>
        <taxon>Cottales</taxon>
        <taxon>Liparidae</taxon>
        <taxon>Liparis</taxon>
    </lineage>
</organism>
<feature type="region of interest" description="Disordered" evidence="1">
    <location>
        <begin position="80"/>
        <end position="103"/>
    </location>
</feature>
<evidence type="ECO:0000313" key="2">
    <source>
        <dbReference type="EMBL" id="TNN22671.1"/>
    </source>
</evidence>
<feature type="region of interest" description="Disordered" evidence="1">
    <location>
        <begin position="111"/>
        <end position="130"/>
    </location>
</feature>
<name>A0A4Z2E1M9_9TELE</name>
<accession>A0A4Z2E1M9</accession>
<comment type="caution">
    <text evidence="2">The sequence shown here is derived from an EMBL/GenBank/DDBJ whole genome shotgun (WGS) entry which is preliminary data.</text>
</comment>
<protein>
    <submittedName>
        <fullName evidence="2">Uncharacterized protein</fullName>
    </submittedName>
</protein>